<keyword evidence="6 7" id="KW-0472">Membrane</keyword>
<keyword evidence="9" id="KW-1185">Reference proteome</keyword>
<reference evidence="8 9" key="1">
    <citation type="submission" date="2019-03" db="EMBL/GenBank/DDBJ databases">
        <title>Genomic Encyclopedia of Type Strains, Phase IV (KMG-IV): sequencing the most valuable type-strain genomes for metagenomic binning, comparative biology and taxonomic classification.</title>
        <authorList>
            <person name="Goeker M."/>
        </authorList>
    </citation>
    <scope>NUCLEOTIDE SEQUENCE [LARGE SCALE GENOMIC DNA]</scope>
    <source>
        <strain evidence="8 9">DSM 25903</strain>
    </source>
</reference>
<feature type="transmembrane region" description="Helical" evidence="7">
    <location>
        <begin position="75"/>
        <end position="93"/>
    </location>
</feature>
<dbReference type="PANTHER" id="PTHR33452">
    <property type="entry name" value="OXIDOREDUCTASE CATD-RELATED"/>
    <property type="match status" value="1"/>
</dbReference>
<comment type="caution">
    <text evidence="8">The sequence shown here is derived from an EMBL/GenBank/DDBJ whole genome shotgun (WGS) entry which is preliminary data.</text>
</comment>
<keyword evidence="5 7" id="KW-1133">Transmembrane helix</keyword>
<evidence type="ECO:0000313" key="9">
    <source>
        <dbReference type="Proteomes" id="UP000295122"/>
    </source>
</evidence>
<dbReference type="GO" id="GO:0005886">
    <property type="term" value="C:plasma membrane"/>
    <property type="evidence" value="ECO:0007669"/>
    <property type="project" value="UniProtKB-SubCell"/>
</dbReference>
<comment type="subcellular location">
    <subcellularLocation>
        <location evidence="1">Cell membrane</location>
        <topology evidence="1">Multi-pass membrane protein</topology>
    </subcellularLocation>
</comment>
<proteinExistence type="inferred from homology"/>
<protein>
    <submittedName>
        <fullName evidence="8">Putative oxidoreductase</fullName>
    </submittedName>
</protein>
<dbReference type="InterPro" id="IPR051907">
    <property type="entry name" value="DoxX-like_oxidoreductase"/>
</dbReference>
<accession>A0A4R7BXY9</accession>
<evidence type="ECO:0000256" key="7">
    <source>
        <dbReference type="SAM" id="Phobius"/>
    </source>
</evidence>
<dbReference type="Proteomes" id="UP000295122">
    <property type="component" value="Unassembled WGS sequence"/>
</dbReference>
<dbReference type="AlphaFoldDB" id="A0A4R7BXY9"/>
<feature type="transmembrane region" description="Helical" evidence="7">
    <location>
        <begin position="46"/>
        <end position="68"/>
    </location>
</feature>
<organism evidence="8 9">
    <name type="scientific">Enterovirga rhinocerotis</name>
    <dbReference type="NCBI Taxonomy" id="1339210"/>
    <lineage>
        <taxon>Bacteria</taxon>
        <taxon>Pseudomonadati</taxon>
        <taxon>Pseudomonadota</taxon>
        <taxon>Alphaproteobacteria</taxon>
        <taxon>Hyphomicrobiales</taxon>
        <taxon>Methylobacteriaceae</taxon>
        <taxon>Enterovirga</taxon>
    </lineage>
</organism>
<evidence type="ECO:0000256" key="6">
    <source>
        <dbReference type="ARBA" id="ARBA00023136"/>
    </source>
</evidence>
<dbReference type="InterPro" id="IPR032808">
    <property type="entry name" value="DoxX"/>
</dbReference>
<sequence>MNLSALGGRLAPHLLSLMRLMAGLLFMQHGTQKLLAFPTAPANGMPAIGTLFWFGGIIELVGGLLIAVGLLTRPAAFLASGMCAFAYFLFHAQRNFFPILNGGELAALYAFVFLYIAAAGAGPWSVDAARSRLR</sequence>
<evidence type="ECO:0000256" key="2">
    <source>
        <dbReference type="ARBA" id="ARBA00006679"/>
    </source>
</evidence>
<keyword evidence="4 7" id="KW-0812">Transmembrane</keyword>
<evidence type="ECO:0000256" key="3">
    <source>
        <dbReference type="ARBA" id="ARBA00022475"/>
    </source>
</evidence>
<keyword evidence="3" id="KW-1003">Cell membrane</keyword>
<dbReference type="OrthoDB" id="9808524at2"/>
<dbReference type="RefSeq" id="WP_133771754.1">
    <property type="nucleotide sequence ID" value="NZ_SNZR01000013.1"/>
</dbReference>
<feature type="transmembrane region" description="Helical" evidence="7">
    <location>
        <begin position="105"/>
        <end position="126"/>
    </location>
</feature>
<evidence type="ECO:0000313" key="8">
    <source>
        <dbReference type="EMBL" id="TDR90393.1"/>
    </source>
</evidence>
<dbReference type="PANTHER" id="PTHR33452:SF4">
    <property type="entry name" value="BLL4328 PROTEIN"/>
    <property type="match status" value="1"/>
</dbReference>
<gene>
    <name evidence="8" type="ORF">EV668_3244</name>
</gene>
<name>A0A4R7BXY9_9HYPH</name>
<comment type="similarity">
    <text evidence="2">Belongs to the DoxX family.</text>
</comment>
<evidence type="ECO:0000256" key="1">
    <source>
        <dbReference type="ARBA" id="ARBA00004651"/>
    </source>
</evidence>
<dbReference type="EMBL" id="SNZR01000013">
    <property type="protein sequence ID" value="TDR90393.1"/>
    <property type="molecule type" value="Genomic_DNA"/>
</dbReference>
<dbReference type="Pfam" id="PF07681">
    <property type="entry name" value="DoxX"/>
    <property type="match status" value="1"/>
</dbReference>
<evidence type="ECO:0000256" key="5">
    <source>
        <dbReference type="ARBA" id="ARBA00022989"/>
    </source>
</evidence>
<evidence type="ECO:0000256" key="4">
    <source>
        <dbReference type="ARBA" id="ARBA00022692"/>
    </source>
</evidence>